<proteinExistence type="predicted"/>
<accession>A0ABD6AAZ4</accession>
<dbReference type="EMBL" id="JBHTBF010000002">
    <property type="protein sequence ID" value="MFC7317580.1"/>
    <property type="molecule type" value="Genomic_DNA"/>
</dbReference>
<gene>
    <name evidence="1" type="ORF">ACFQPE_12385</name>
</gene>
<name>A0ABD6AAZ4_9EURY</name>
<dbReference type="AlphaFoldDB" id="A0ABD6AAZ4"/>
<dbReference type="GeneID" id="79315746"/>
<dbReference type="RefSeq" id="WP_276303172.1">
    <property type="nucleotide sequence ID" value="NZ_CP119992.1"/>
</dbReference>
<organism evidence="1 2">
    <name type="scientific">Halomarina halobia</name>
    <dbReference type="NCBI Taxonomy" id="3033386"/>
    <lineage>
        <taxon>Archaea</taxon>
        <taxon>Methanobacteriati</taxon>
        <taxon>Methanobacteriota</taxon>
        <taxon>Stenosarchaea group</taxon>
        <taxon>Halobacteria</taxon>
        <taxon>Halobacteriales</taxon>
        <taxon>Natronomonadaceae</taxon>
        <taxon>Halomarina</taxon>
    </lineage>
</organism>
<sequence length="50" mass="5660">MRVWESADGERTTGQGVPYGFMKGELSSEDTHLTEDGDLVLKGELYRRIE</sequence>
<dbReference type="Proteomes" id="UP001596547">
    <property type="component" value="Unassembled WGS sequence"/>
</dbReference>
<evidence type="ECO:0000313" key="2">
    <source>
        <dbReference type="Proteomes" id="UP001596547"/>
    </source>
</evidence>
<keyword evidence="2" id="KW-1185">Reference proteome</keyword>
<evidence type="ECO:0000313" key="1">
    <source>
        <dbReference type="EMBL" id="MFC7317580.1"/>
    </source>
</evidence>
<protein>
    <submittedName>
        <fullName evidence="1">Uncharacterized protein</fullName>
    </submittedName>
</protein>
<comment type="caution">
    <text evidence="1">The sequence shown here is derived from an EMBL/GenBank/DDBJ whole genome shotgun (WGS) entry which is preliminary data.</text>
</comment>
<reference evidence="1 2" key="1">
    <citation type="journal article" date="2019" name="Int. J. Syst. Evol. Microbiol.">
        <title>The Global Catalogue of Microorganisms (GCM) 10K type strain sequencing project: providing services to taxonomists for standard genome sequencing and annotation.</title>
        <authorList>
            <consortium name="The Broad Institute Genomics Platform"/>
            <consortium name="The Broad Institute Genome Sequencing Center for Infectious Disease"/>
            <person name="Wu L."/>
            <person name="Ma J."/>
        </authorList>
    </citation>
    <scope>NUCLEOTIDE SEQUENCE [LARGE SCALE GENOMIC DNA]</scope>
    <source>
        <strain evidence="1 2">PSR21</strain>
    </source>
</reference>